<sequence>MSTTTMRPSVAFAGTAGIFAVFFLAAGAPTPLLGLRQQQWGFSAGLLTIAFSVYAVALLVALLVGGSLSDHLGRRPVLLGALVVETVSMVGFLLAPSIGWLIVARVLQGVATGLGTSAFSAAIAEHAPAHLKKLAGGLSAASVAGGLGLGALLTGAAIQLTDSANTIVFAALTALMLAAIVFVLATPETGVRRPGARRSLAPTIAVPTAARGEFLASIPVHVAGWMFPAFFLGLSPAVLRLHFGLHGGLVTGFTAFVGPFAAAVAGFVFARHDPRRGTLLGLGLVLLGMIVVFAGVTATVLPLVWVGALLGGAGFGGTFGGQVRLIAPHAGAHQRASLFSAVYTVAYLAFGVPVVIAGQLAPRWGLVPTFDSYAAVVVILALLGLAVQGARAIRQGQESETLTVLS</sequence>
<keyword evidence="3" id="KW-1003">Cell membrane</keyword>
<feature type="transmembrane region" description="Helical" evidence="7">
    <location>
        <begin position="136"/>
        <end position="158"/>
    </location>
</feature>
<feature type="transmembrane region" description="Helical" evidence="7">
    <location>
        <begin position="303"/>
        <end position="326"/>
    </location>
</feature>
<comment type="subcellular location">
    <subcellularLocation>
        <location evidence="1">Cell membrane</location>
        <topology evidence="1">Multi-pass membrane protein</topology>
    </subcellularLocation>
</comment>
<comment type="caution">
    <text evidence="9">The sequence shown here is derived from an EMBL/GenBank/DDBJ whole genome shotgun (WGS) entry which is preliminary data.</text>
</comment>
<feature type="transmembrane region" description="Helical" evidence="7">
    <location>
        <begin position="338"/>
        <end position="361"/>
    </location>
</feature>
<keyword evidence="2" id="KW-0813">Transport</keyword>
<proteinExistence type="predicted"/>
<evidence type="ECO:0000313" key="9">
    <source>
        <dbReference type="EMBL" id="GAA1971313.1"/>
    </source>
</evidence>
<dbReference type="Proteomes" id="UP001500013">
    <property type="component" value="Unassembled WGS sequence"/>
</dbReference>
<keyword evidence="10" id="KW-1185">Reference proteome</keyword>
<feature type="transmembrane region" description="Helical" evidence="7">
    <location>
        <begin position="277"/>
        <end position="297"/>
    </location>
</feature>
<name>A0ABN2RLP4_9MICO</name>
<dbReference type="PANTHER" id="PTHR23517:SF13">
    <property type="entry name" value="MAJOR FACILITATOR SUPERFAMILY MFS_1"/>
    <property type="match status" value="1"/>
</dbReference>
<feature type="domain" description="Major facilitator superfamily (MFS) profile" evidence="8">
    <location>
        <begin position="1"/>
        <end position="392"/>
    </location>
</feature>
<keyword evidence="4 7" id="KW-0812">Transmembrane</keyword>
<evidence type="ECO:0000256" key="5">
    <source>
        <dbReference type="ARBA" id="ARBA00022989"/>
    </source>
</evidence>
<dbReference type="InterPro" id="IPR050171">
    <property type="entry name" value="MFS_Transporters"/>
</dbReference>
<evidence type="ECO:0000256" key="4">
    <source>
        <dbReference type="ARBA" id="ARBA00022692"/>
    </source>
</evidence>
<evidence type="ECO:0000256" key="6">
    <source>
        <dbReference type="ARBA" id="ARBA00023136"/>
    </source>
</evidence>
<evidence type="ECO:0000259" key="8">
    <source>
        <dbReference type="PROSITE" id="PS50850"/>
    </source>
</evidence>
<dbReference type="CDD" id="cd06174">
    <property type="entry name" value="MFS"/>
    <property type="match status" value="1"/>
</dbReference>
<evidence type="ECO:0000313" key="10">
    <source>
        <dbReference type="Proteomes" id="UP001500013"/>
    </source>
</evidence>
<feature type="transmembrane region" description="Helical" evidence="7">
    <location>
        <begin position="77"/>
        <end position="96"/>
    </location>
</feature>
<dbReference type="InterPro" id="IPR011701">
    <property type="entry name" value="MFS"/>
</dbReference>
<feature type="transmembrane region" description="Helical" evidence="7">
    <location>
        <begin position="373"/>
        <end position="393"/>
    </location>
</feature>
<feature type="transmembrane region" description="Helical" evidence="7">
    <location>
        <begin position="43"/>
        <end position="65"/>
    </location>
</feature>
<gene>
    <name evidence="9" type="ORF">GCM10009817_09100</name>
</gene>
<organism evidence="9 10">
    <name type="scientific">Terrabacter lapilli</name>
    <dbReference type="NCBI Taxonomy" id="436231"/>
    <lineage>
        <taxon>Bacteria</taxon>
        <taxon>Bacillati</taxon>
        <taxon>Actinomycetota</taxon>
        <taxon>Actinomycetes</taxon>
        <taxon>Micrococcales</taxon>
        <taxon>Intrasporangiaceae</taxon>
        <taxon>Terrabacter</taxon>
    </lineage>
</organism>
<accession>A0ABN2RLP4</accession>
<dbReference type="InterPro" id="IPR036259">
    <property type="entry name" value="MFS_trans_sf"/>
</dbReference>
<dbReference type="PROSITE" id="PS50850">
    <property type="entry name" value="MFS"/>
    <property type="match status" value="1"/>
</dbReference>
<dbReference type="PANTHER" id="PTHR23517">
    <property type="entry name" value="RESISTANCE PROTEIN MDTM, PUTATIVE-RELATED-RELATED"/>
    <property type="match status" value="1"/>
</dbReference>
<feature type="transmembrane region" description="Helical" evidence="7">
    <location>
        <begin position="222"/>
        <end position="243"/>
    </location>
</feature>
<dbReference type="EMBL" id="BAAAPU010000003">
    <property type="protein sequence ID" value="GAA1971313.1"/>
    <property type="molecule type" value="Genomic_DNA"/>
</dbReference>
<feature type="transmembrane region" description="Helical" evidence="7">
    <location>
        <begin position="102"/>
        <end position="124"/>
    </location>
</feature>
<keyword evidence="6 7" id="KW-0472">Membrane</keyword>
<feature type="transmembrane region" description="Helical" evidence="7">
    <location>
        <begin position="164"/>
        <end position="185"/>
    </location>
</feature>
<evidence type="ECO:0000256" key="2">
    <source>
        <dbReference type="ARBA" id="ARBA00022448"/>
    </source>
</evidence>
<evidence type="ECO:0000256" key="3">
    <source>
        <dbReference type="ARBA" id="ARBA00022475"/>
    </source>
</evidence>
<dbReference type="RefSeq" id="WP_344058839.1">
    <property type="nucleotide sequence ID" value="NZ_BAAAPU010000003.1"/>
</dbReference>
<protein>
    <submittedName>
        <fullName evidence="9">MFS transporter</fullName>
    </submittedName>
</protein>
<keyword evidence="5 7" id="KW-1133">Transmembrane helix</keyword>
<reference evidence="9 10" key="1">
    <citation type="journal article" date="2019" name="Int. J. Syst. Evol. Microbiol.">
        <title>The Global Catalogue of Microorganisms (GCM) 10K type strain sequencing project: providing services to taxonomists for standard genome sequencing and annotation.</title>
        <authorList>
            <consortium name="The Broad Institute Genomics Platform"/>
            <consortium name="The Broad Institute Genome Sequencing Center for Infectious Disease"/>
            <person name="Wu L."/>
            <person name="Ma J."/>
        </authorList>
    </citation>
    <scope>NUCLEOTIDE SEQUENCE [LARGE SCALE GENOMIC DNA]</scope>
    <source>
        <strain evidence="9 10">JCM 15628</strain>
    </source>
</reference>
<dbReference type="InterPro" id="IPR020846">
    <property type="entry name" value="MFS_dom"/>
</dbReference>
<dbReference type="SUPFAM" id="SSF103473">
    <property type="entry name" value="MFS general substrate transporter"/>
    <property type="match status" value="1"/>
</dbReference>
<feature type="transmembrane region" description="Helical" evidence="7">
    <location>
        <begin position="249"/>
        <end position="270"/>
    </location>
</feature>
<dbReference type="Pfam" id="PF07690">
    <property type="entry name" value="MFS_1"/>
    <property type="match status" value="1"/>
</dbReference>
<evidence type="ECO:0000256" key="1">
    <source>
        <dbReference type="ARBA" id="ARBA00004651"/>
    </source>
</evidence>
<dbReference type="Gene3D" id="1.20.1250.20">
    <property type="entry name" value="MFS general substrate transporter like domains"/>
    <property type="match status" value="1"/>
</dbReference>
<evidence type="ECO:0000256" key="7">
    <source>
        <dbReference type="SAM" id="Phobius"/>
    </source>
</evidence>